<evidence type="ECO:0000313" key="7">
    <source>
        <dbReference type="Proteomes" id="UP000033607"/>
    </source>
</evidence>
<dbReference type="InterPro" id="IPR017900">
    <property type="entry name" value="4Fe4S_Fe_S_CS"/>
</dbReference>
<keyword evidence="1" id="KW-0479">Metal-binding</keyword>
<dbReference type="Pfam" id="PF00037">
    <property type="entry name" value="Fer4"/>
    <property type="match status" value="1"/>
</dbReference>
<dbReference type="GO" id="GO:0046872">
    <property type="term" value="F:metal ion binding"/>
    <property type="evidence" value="ECO:0007669"/>
    <property type="project" value="UniProtKB-KW"/>
</dbReference>
<dbReference type="InterPro" id="IPR017896">
    <property type="entry name" value="4Fe4S_Fe-S-bd"/>
</dbReference>
<dbReference type="PROSITE" id="PS00198">
    <property type="entry name" value="4FE4S_FER_1"/>
    <property type="match status" value="1"/>
</dbReference>
<evidence type="ECO:0000259" key="5">
    <source>
        <dbReference type="PROSITE" id="PS51379"/>
    </source>
</evidence>
<feature type="domain" description="HTH cro/C1-type" evidence="4">
    <location>
        <begin position="483"/>
        <end position="532"/>
    </location>
</feature>
<dbReference type="Gene3D" id="1.10.260.40">
    <property type="entry name" value="lambda repressor-like DNA-binding domains"/>
    <property type="match status" value="1"/>
</dbReference>
<dbReference type="Pfam" id="PF01381">
    <property type="entry name" value="HTH_3"/>
    <property type="match status" value="1"/>
</dbReference>
<evidence type="ECO:0000256" key="2">
    <source>
        <dbReference type="ARBA" id="ARBA00023004"/>
    </source>
</evidence>
<dbReference type="AlphaFoldDB" id="A0A0F5YPF2"/>
<dbReference type="GO" id="GO:0051536">
    <property type="term" value="F:iron-sulfur cluster binding"/>
    <property type="evidence" value="ECO:0007669"/>
    <property type="project" value="UniProtKB-KW"/>
</dbReference>
<dbReference type="EMBL" id="LATL02000058">
    <property type="protein sequence ID" value="KKD40050.1"/>
    <property type="molecule type" value="Genomic_DNA"/>
</dbReference>
<sequence>MSYSIPENCSGCGTCQTDCPTDAIKQVEGQLWIDPTLCNHCEGFYPEPLCVVQCPISCPVPLQPKKGRYKATVRMPTSPDIFLNGKNNPFASSMVVWEACNLLTSASQVPWQLNAQGQPYYERTVKQGGGAIVFRLTDDIESDSPKILEQEAALAAIEGIDIRSACLHLIYAAYATTVDRPWEQEFVISDRQIEQYLGLDKRKDLSKATKLTLIKALAQQPCQILTSIDWPQQGQVRGFSVPEDRLWHLLNIKHHFQKDTEGNKYLTGLTFTVKAGAWAQYFLNKNDYRKRTAFYQYGTLPKFLLSSVMSIWQQHIGAARMMLWLLFKAKMGRKQCITIPTLMRVAYGEEKMSQASLHSENRKRLIRCFESDLEVLNHYGLKPLFDATTYVPEIQPLWAKLAELPDDAEEALDFWINDGSQDQRLTDSSPRGKWNRLMKARISWFNLPPEWEQQLAKLDKKKTNRIARKTPTSTPMGLSANQIANARKRQGISQRLLAEMAGKSQSWIRDLEKGRFSAKPKDEAMLRKVLGI</sequence>
<dbReference type="InterPro" id="IPR001387">
    <property type="entry name" value="Cro/C1-type_HTH"/>
</dbReference>
<dbReference type="OrthoDB" id="9800445at2"/>
<proteinExistence type="predicted"/>
<dbReference type="Gene3D" id="3.30.70.20">
    <property type="match status" value="1"/>
</dbReference>
<evidence type="ECO:0000259" key="4">
    <source>
        <dbReference type="PROSITE" id="PS50943"/>
    </source>
</evidence>
<gene>
    <name evidence="6" type="ORF">WN50_00030</name>
</gene>
<keyword evidence="2" id="KW-0408">Iron</keyword>
<dbReference type="PROSITE" id="PS50943">
    <property type="entry name" value="HTH_CROC1"/>
    <property type="match status" value="1"/>
</dbReference>
<reference evidence="6 7" key="1">
    <citation type="submission" date="2015-06" db="EMBL/GenBank/DDBJ databases">
        <title>Draft genome assembly of filamentous brackish cyanobacterium Limnoraphis robusta strain CS-951.</title>
        <authorList>
            <person name="Willis A."/>
            <person name="Parks M."/>
            <person name="Burford M.A."/>
        </authorList>
    </citation>
    <scope>NUCLEOTIDE SEQUENCE [LARGE SCALE GENOMIC DNA]</scope>
    <source>
        <strain evidence="6 7">CS-951</strain>
    </source>
</reference>
<organism evidence="6 7">
    <name type="scientific">Limnoraphis robusta CS-951</name>
    <dbReference type="NCBI Taxonomy" id="1637645"/>
    <lineage>
        <taxon>Bacteria</taxon>
        <taxon>Bacillati</taxon>
        <taxon>Cyanobacteriota</taxon>
        <taxon>Cyanophyceae</taxon>
        <taxon>Oscillatoriophycideae</taxon>
        <taxon>Oscillatoriales</taxon>
        <taxon>Sirenicapillariaceae</taxon>
        <taxon>Limnoraphis</taxon>
    </lineage>
</organism>
<dbReference type="SUPFAM" id="SSF47413">
    <property type="entry name" value="lambda repressor-like DNA-binding domains"/>
    <property type="match status" value="1"/>
</dbReference>
<dbReference type="RefSeq" id="WP_046276448.1">
    <property type="nucleotide sequence ID" value="NZ_LATL02000058.1"/>
</dbReference>
<comment type="caution">
    <text evidence="6">The sequence shown here is derived from an EMBL/GenBank/DDBJ whole genome shotgun (WGS) entry which is preliminary data.</text>
</comment>
<dbReference type="CDD" id="cd00093">
    <property type="entry name" value="HTH_XRE"/>
    <property type="match status" value="1"/>
</dbReference>
<name>A0A0F5YPF2_9CYAN</name>
<dbReference type="PROSITE" id="PS51379">
    <property type="entry name" value="4FE4S_FER_2"/>
    <property type="match status" value="1"/>
</dbReference>
<accession>A0A0F5YPF2</accession>
<protein>
    <submittedName>
        <fullName evidence="6">Transcriptional regulator</fullName>
    </submittedName>
</protein>
<dbReference type="PATRIC" id="fig|1637645.4.peg.1083"/>
<evidence type="ECO:0000256" key="1">
    <source>
        <dbReference type="ARBA" id="ARBA00022723"/>
    </source>
</evidence>
<dbReference type="InterPro" id="IPR010982">
    <property type="entry name" value="Lambda_DNA-bd_dom_sf"/>
</dbReference>
<evidence type="ECO:0000256" key="3">
    <source>
        <dbReference type="ARBA" id="ARBA00023014"/>
    </source>
</evidence>
<dbReference type="GO" id="GO:0003677">
    <property type="term" value="F:DNA binding"/>
    <property type="evidence" value="ECO:0007669"/>
    <property type="project" value="InterPro"/>
</dbReference>
<evidence type="ECO:0000313" key="6">
    <source>
        <dbReference type="EMBL" id="KKD40050.1"/>
    </source>
</evidence>
<keyword evidence="3" id="KW-0411">Iron-sulfur</keyword>
<feature type="domain" description="4Fe-4S ferredoxin-type" evidence="5">
    <location>
        <begin position="1"/>
        <end position="29"/>
    </location>
</feature>
<dbReference type="SUPFAM" id="SSF54862">
    <property type="entry name" value="4Fe-4S ferredoxins"/>
    <property type="match status" value="1"/>
</dbReference>
<dbReference type="Proteomes" id="UP000033607">
    <property type="component" value="Unassembled WGS sequence"/>
</dbReference>